<feature type="domain" description="PPM-type phosphatase" evidence="2">
    <location>
        <begin position="418"/>
        <end position="616"/>
    </location>
</feature>
<dbReference type="InterPro" id="IPR001932">
    <property type="entry name" value="PPM-type_phosphatase-like_dom"/>
</dbReference>
<dbReference type="PANTHER" id="PTHR35801:SF1">
    <property type="entry name" value="PHOSPHOSERINE PHOSPHATASE RSBX"/>
    <property type="match status" value="1"/>
</dbReference>
<dbReference type="RefSeq" id="WP_224727289.1">
    <property type="nucleotide sequence ID" value="NZ_AP025565.1"/>
</dbReference>
<feature type="transmembrane region" description="Helical" evidence="1">
    <location>
        <begin position="99"/>
        <end position="117"/>
    </location>
</feature>
<evidence type="ECO:0000313" key="4">
    <source>
        <dbReference type="Proteomes" id="UP001203972"/>
    </source>
</evidence>
<name>A0AAP2UKC9_CLOIN</name>
<feature type="transmembrane region" description="Helical" evidence="1">
    <location>
        <begin position="123"/>
        <end position="143"/>
    </location>
</feature>
<dbReference type="EMBL" id="JAKTMA010000005">
    <property type="protein sequence ID" value="MCR0231943.1"/>
    <property type="molecule type" value="Genomic_DNA"/>
</dbReference>
<evidence type="ECO:0000256" key="1">
    <source>
        <dbReference type="SAM" id="Phobius"/>
    </source>
</evidence>
<dbReference type="InterPro" id="IPR036457">
    <property type="entry name" value="PPM-type-like_dom_sf"/>
</dbReference>
<dbReference type="SMART" id="SM00331">
    <property type="entry name" value="PP2C_SIG"/>
    <property type="match status" value="1"/>
</dbReference>
<dbReference type="Pfam" id="PF07228">
    <property type="entry name" value="SpoIIE"/>
    <property type="match status" value="1"/>
</dbReference>
<keyword evidence="1" id="KW-0472">Membrane</keyword>
<reference evidence="3" key="1">
    <citation type="journal article" date="2022" name="Clin. Infect. Dis.">
        <title>Association between Clostridium innocuum and antibiotic-associated diarrhea in adults and children: A cross-sectional study and comparative genomics analysis.</title>
        <authorList>
            <person name="Cherny K.E."/>
            <person name="Muscat E.B."/>
            <person name="Balaji A."/>
            <person name="Mukherjee J."/>
            <person name="Ozer E.A."/>
            <person name="Angarone M.P."/>
            <person name="Hauser A.R."/>
            <person name="Sichel J.S."/>
            <person name="Amponsah E."/>
            <person name="Kociolek L.K."/>
        </authorList>
    </citation>
    <scope>NUCLEOTIDE SEQUENCE</scope>
    <source>
        <strain evidence="3">NU1-AC-029v</strain>
    </source>
</reference>
<evidence type="ECO:0000313" key="3">
    <source>
        <dbReference type="EMBL" id="MCR0231943.1"/>
    </source>
</evidence>
<dbReference type="InterPro" id="IPR039248">
    <property type="entry name" value="Ptase_RsbX"/>
</dbReference>
<feature type="transmembrane region" description="Helical" evidence="1">
    <location>
        <begin position="20"/>
        <end position="41"/>
    </location>
</feature>
<gene>
    <name evidence="3" type="ORF">MKC95_04075</name>
</gene>
<protein>
    <submittedName>
        <fullName evidence="3">SpoIIE family protein phosphatase</fullName>
    </submittedName>
</protein>
<sequence>MMNKRLKGKFSIHAEDLACAGISIILGTLASPLSYTLAFLYVSYSYMRTIREAMISVFFILLCSLTRGILPAYSYALGFACYFVIIHMVKVMNQNLYQWMPYLTALLSAAFSVQQYGLHNTAVILPVLSFVLMQELFADYQWIQKGMLHNACMRGILLFTIGLLGVELLPVYAQEVIMITMLLIALSSNAWITVTVALMIYFLLDIRVLPALVLTVLLSVLKKDRKSAMLLLLGACFLYPDNTEDLIYLLLCMSGVLLVPANAASLHMSTELQNEQEYRLSQTSMLKRQMQNYANIFQSLSEYYAQISDVQAELLANMSNALQYNADAIRKIDGYEKDTVRVAKALEGYQYDVRELSIEEPKEGCIQVCVEIANIKRGEIRTTLLPLLEVLLHRNLQIADIRNRKFMRGYHSITVCDDIPFAIDAYADSVKNSYTSSGDTFSIFRFRQSVVCMISDGMGNGERAAQSSRLITNIFQRMMVSGIPQDSAIKCINKLIQSDTYATLDVICFNRSQGVAYISKSAACPTFLLRDDQIYEINGSALPVGIISQMQPDCFQVDVKAGDEYLMISDGIYMNEIYKWLNQRTQTSVKADVESFTELLKKTRRKDDSTIVLARVDEV</sequence>
<feature type="transmembrane region" description="Helical" evidence="1">
    <location>
        <begin position="179"/>
        <end position="204"/>
    </location>
</feature>
<keyword evidence="1" id="KW-1133">Transmembrane helix</keyword>
<evidence type="ECO:0000259" key="2">
    <source>
        <dbReference type="SMART" id="SM00331"/>
    </source>
</evidence>
<feature type="transmembrane region" description="Helical" evidence="1">
    <location>
        <begin position="155"/>
        <end position="173"/>
    </location>
</feature>
<dbReference type="AlphaFoldDB" id="A0AAP2UKC9"/>
<comment type="caution">
    <text evidence="3">The sequence shown here is derived from an EMBL/GenBank/DDBJ whole genome shotgun (WGS) entry which is preliminary data.</text>
</comment>
<dbReference type="SUPFAM" id="SSF81606">
    <property type="entry name" value="PP2C-like"/>
    <property type="match status" value="1"/>
</dbReference>
<dbReference type="PANTHER" id="PTHR35801">
    <property type="entry name" value="PHOSPHOSERINE PHOSPHATASE RSBX"/>
    <property type="match status" value="1"/>
</dbReference>
<feature type="transmembrane region" description="Helical" evidence="1">
    <location>
        <begin position="53"/>
        <end position="70"/>
    </location>
</feature>
<dbReference type="Proteomes" id="UP001203972">
    <property type="component" value="Unassembled WGS sequence"/>
</dbReference>
<organism evidence="3 4">
    <name type="scientific">Clostridium innocuum</name>
    <dbReference type="NCBI Taxonomy" id="1522"/>
    <lineage>
        <taxon>Bacteria</taxon>
        <taxon>Bacillati</taxon>
        <taxon>Bacillota</taxon>
        <taxon>Clostridia</taxon>
        <taxon>Eubacteriales</taxon>
        <taxon>Clostridiaceae</taxon>
        <taxon>Clostridium</taxon>
    </lineage>
</organism>
<accession>A0AAP2UKC9</accession>
<proteinExistence type="predicted"/>
<dbReference type="Gene3D" id="3.60.40.10">
    <property type="entry name" value="PPM-type phosphatase domain"/>
    <property type="match status" value="1"/>
</dbReference>
<keyword evidence="1" id="KW-0812">Transmembrane</keyword>